<dbReference type="EMBL" id="BK015328">
    <property type="protein sequence ID" value="DAE01663.1"/>
    <property type="molecule type" value="Genomic_DNA"/>
</dbReference>
<evidence type="ECO:0008006" key="2">
    <source>
        <dbReference type="Google" id="ProtNLM"/>
    </source>
</evidence>
<protein>
    <recommendedName>
        <fullName evidence="2">AP2 domain-containing protein</fullName>
    </recommendedName>
</protein>
<reference evidence="1" key="1">
    <citation type="journal article" date="2021" name="Proc. Natl. Acad. Sci. U.S.A.">
        <title>A Catalog of Tens of Thousands of Viruses from Human Metagenomes Reveals Hidden Associations with Chronic Diseases.</title>
        <authorList>
            <person name="Tisza M.J."/>
            <person name="Buck C.B."/>
        </authorList>
    </citation>
    <scope>NUCLEOTIDE SEQUENCE</scope>
    <source>
        <strain evidence="1">Ctkyp1</strain>
    </source>
</reference>
<sequence>MGKVKNLKGERFGKLTAIEFVGIGNRHYAMWRCTCDCGNECITSADVLTRKTNHSCGCLAKEHLKEMSKNNITHGMTGSRLLGCYKAMMSRCYREKDIHYNAYGKRGIVVCDEWRNDKNTFIQWALTNGYSDNLTIDRIDVNGIYEPSNCRWIPMSEQYKNKQSNCKKIFPEPYKETK</sequence>
<name>A0A8S5P3J9_9CAUD</name>
<evidence type="ECO:0000313" key="1">
    <source>
        <dbReference type="EMBL" id="DAE01663.1"/>
    </source>
</evidence>
<proteinExistence type="predicted"/>
<organism evidence="1">
    <name type="scientific">Siphoviridae sp. ctkyp1</name>
    <dbReference type="NCBI Taxonomy" id="2825646"/>
    <lineage>
        <taxon>Viruses</taxon>
        <taxon>Duplodnaviria</taxon>
        <taxon>Heunggongvirae</taxon>
        <taxon>Uroviricota</taxon>
        <taxon>Caudoviricetes</taxon>
    </lineage>
</organism>
<accession>A0A8S5P3J9</accession>